<sequence>MKSFSALLSFTAVLLALSGVEGHQPIKASGKVASTWWASWHASDFPASKLSWSKYNRVVYSFAETTPDVNKLDLGDSGDQLLKGLVSAAHQHNVQAAVAIGGWTGSRFFSSAVATPANRTAFTKTILTLAQTYQLDGIDFDWESPVNQGIGCNLVSPHDTANFLALLRELRAHPLGRALTITAATGINPFAGPDGDPLTDVRAFTDVLDYIEVMNYDIWGSWSDTVGPNAPLNDTCAPPADQQGSAVSALRAWSTAGMPAHQIVLGVAAYGHSFRVAKKDAIVNGSMVAYPPFNASAQPAGDKWDDPAGIDECGNDEAVGGLFDFWGLIQAGFLTSEGNRAPGIIFRYDDCTKTPYVYDATSEIMIAFDNAPSFREKGTFIRSAGLRGFSMWEAGGDSNDILLDAIQSESRF</sequence>
<accession>S7RR78</accession>
<keyword evidence="9" id="KW-0732">Signal</keyword>
<dbReference type="Gene3D" id="3.20.20.80">
    <property type="entry name" value="Glycosidases"/>
    <property type="match status" value="1"/>
</dbReference>
<proteinExistence type="inferred from homology"/>
<name>S7RR78_GLOTA</name>
<keyword evidence="2 7" id="KW-0378">Hydrolase</keyword>
<evidence type="ECO:0000259" key="10">
    <source>
        <dbReference type="PROSITE" id="PS51910"/>
    </source>
</evidence>
<feature type="signal peptide" evidence="9">
    <location>
        <begin position="1"/>
        <end position="22"/>
    </location>
</feature>
<evidence type="ECO:0000256" key="5">
    <source>
        <dbReference type="ARBA" id="ARBA00023295"/>
    </source>
</evidence>
<reference evidence="11 12" key="1">
    <citation type="journal article" date="2012" name="Science">
        <title>The Paleozoic origin of enzymatic lignin decomposition reconstructed from 31 fungal genomes.</title>
        <authorList>
            <person name="Floudas D."/>
            <person name="Binder M."/>
            <person name="Riley R."/>
            <person name="Barry K."/>
            <person name="Blanchette R.A."/>
            <person name="Henrissat B."/>
            <person name="Martinez A.T."/>
            <person name="Otillar R."/>
            <person name="Spatafora J.W."/>
            <person name="Yadav J.S."/>
            <person name="Aerts A."/>
            <person name="Benoit I."/>
            <person name="Boyd A."/>
            <person name="Carlson A."/>
            <person name="Copeland A."/>
            <person name="Coutinho P.M."/>
            <person name="de Vries R.P."/>
            <person name="Ferreira P."/>
            <person name="Findley K."/>
            <person name="Foster B."/>
            <person name="Gaskell J."/>
            <person name="Glotzer D."/>
            <person name="Gorecki P."/>
            <person name="Heitman J."/>
            <person name="Hesse C."/>
            <person name="Hori C."/>
            <person name="Igarashi K."/>
            <person name="Jurgens J.A."/>
            <person name="Kallen N."/>
            <person name="Kersten P."/>
            <person name="Kohler A."/>
            <person name="Kuees U."/>
            <person name="Kumar T.K.A."/>
            <person name="Kuo A."/>
            <person name="LaButti K."/>
            <person name="Larrondo L.F."/>
            <person name="Lindquist E."/>
            <person name="Ling A."/>
            <person name="Lombard V."/>
            <person name="Lucas S."/>
            <person name="Lundell T."/>
            <person name="Martin R."/>
            <person name="McLaughlin D.J."/>
            <person name="Morgenstern I."/>
            <person name="Morin E."/>
            <person name="Murat C."/>
            <person name="Nagy L.G."/>
            <person name="Nolan M."/>
            <person name="Ohm R.A."/>
            <person name="Patyshakuliyeva A."/>
            <person name="Rokas A."/>
            <person name="Ruiz-Duenas F.J."/>
            <person name="Sabat G."/>
            <person name="Salamov A."/>
            <person name="Samejima M."/>
            <person name="Schmutz J."/>
            <person name="Slot J.C."/>
            <person name="St John F."/>
            <person name="Stenlid J."/>
            <person name="Sun H."/>
            <person name="Sun S."/>
            <person name="Syed K."/>
            <person name="Tsang A."/>
            <person name="Wiebenga A."/>
            <person name="Young D."/>
            <person name="Pisabarro A."/>
            <person name="Eastwood D.C."/>
            <person name="Martin F."/>
            <person name="Cullen D."/>
            <person name="Grigoriev I.V."/>
            <person name="Hibbett D.S."/>
        </authorList>
    </citation>
    <scope>NUCLEOTIDE SEQUENCE [LARGE SCALE GENOMIC DNA]</scope>
    <source>
        <strain evidence="11 12">ATCC 11539</strain>
    </source>
</reference>
<dbReference type="InterPro" id="IPR050314">
    <property type="entry name" value="Glycosyl_Hydrlase_18"/>
</dbReference>
<comment type="catalytic activity">
    <reaction evidence="1">
        <text>Random endo-hydrolysis of N-acetyl-beta-D-glucosaminide (1-&gt;4)-beta-linkages in chitin and chitodextrins.</text>
        <dbReference type="EC" id="3.2.1.14"/>
    </reaction>
</comment>
<dbReference type="InterPro" id="IPR001579">
    <property type="entry name" value="Glyco_hydro_18_chit_AS"/>
</dbReference>
<keyword evidence="6" id="KW-0624">Polysaccharide degradation</keyword>
<comment type="similarity">
    <text evidence="8">Belongs to the glycosyl hydrolase 18 family.</text>
</comment>
<evidence type="ECO:0000256" key="9">
    <source>
        <dbReference type="SAM" id="SignalP"/>
    </source>
</evidence>
<evidence type="ECO:0000256" key="8">
    <source>
        <dbReference type="RuleBase" id="RU004453"/>
    </source>
</evidence>
<evidence type="ECO:0000256" key="2">
    <source>
        <dbReference type="ARBA" id="ARBA00022801"/>
    </source>
</evidence>
<evidence type="ECO:0000256" key="3">
    <source>
        <dbReference type="ARBA" id="ARBA00023024"/>
    </source>
</evidence>
<dbReference type="PANTHER" id="PTHR11177:SF317">
    <property type="entry name" value="CHITINASE 12-RELATED"/>
    <property type="match status" value="1"/>
</dbReference>
<dbReference type="GO" id="GO:0006032">
    <property type="term" value="P:chitin catabolic process"/>
    <property type="evidence" value="ECO:0007669"/>
    <property type="project" value="UniProtKB-KW"/>
</dbReference>
<dbReference type="PANTHER" id="PTHR11177">
    <property type="entry name" value="CHITINASE"/>
    <property type="match status" value="1"/>
</dbReference>
<evidence type="ECO:0000313" key="11">
    <source>
        <dbReference type="EMBL" id="EPQ57125.1"/>
    </source>
</evidence>
<dbReference type="EMBL" id="KB469299">
    <property type="protein sequence ID" value="EPQ57125.1"/>
    <property type="molecule type" value="Genomic_DNA"/>
</dbReference>
<feature type="chain" id="PRO_5004544257" evidence="9">
    <location>
        <begin position="23"/>
        <end position="412"/>
    </location>
</feature>
<keyword evidence="12" id="KW-1185">Reference proteome</keyword>
<dbReference type="SMART" id="SM00636">
    <property type="entry name" value="Glyco_18"/>
    <property type="match status" value="1"/>
</dbReference>
<evidence type="ECO:0000256" key="4">
    <source>
        <dbReference type="ARBA" id="ARBA00023277"/>
    </source>
</evidence>
<dbReference type="RefSeq" id="XP_007864273.1">
    <property type="nucleotide sequence ID" value="XM_007866082.1"/>
</dbReference>
<dbReference type="InterPro" id="IPR001223">
    <property type="entry name" value="Glyco_hydro18_cat"/>
</dbReference>
<dbReference type="OrthoDB" id="73875at2759"/>
<evidence type="ECO:0000313" key="12">
    <source>
        <dbReference type="Proteomes" id="UP000030669"/>
    </source>
</evidence>
<dbReference type="eggNOG" id="KOG2806">
    <property type="taxonomic scope" value="Eukaryota"/>
</dbReference>
<keyword evidence="4" id="KW-0119">Carbohydrate metabolism</keyword>
<evidence type="ECO:0000256" key="6">
    <source>
        <dbReference type="ARBA" id="ARBA00023326"/>
    </source>
</evidence>
<dbReference type="GO" id="GO:0008843">
    <property type="term" value="F:endochitinase activity"/>
    <property type="evidence" value="ECO:0007669"/>
    <property type="project" value="UniProtKB-EC"/>
</dbReference>
<dbReference type="SUPFAM" id="SSF51445">
    <property type="entry name" value="(Trans)glycosidases"/>
    <property type="match status" value="1"/>
</dbReference>
<dbReference type="STRING" id="670483.S7RR78"/>
<dbReference type="GO" id="GO:0000272">
    <property type="term" value="P:polysaccharide catabolic process"/>
    <property type="evidence" value="ECO:0007669"/>
    <property type="project" value="UniProtKB-KW"/>
</dbReference>
<dbReference type="PROSITE" id="PS51910">
    <property type="entry name" value="GH18_2"/>
    <property type="match status" value="1"/>
</dbReference>
<gene>
    <name evidence="11" type="ORF">GLOTRDRAFT_73687</name>
</gene>
<organism evidence="11 12">
    <name type="scientific">Gloeophyllum trabeum (strain ATCC 11539 / FP-39264 / Madison 617)</name>
    <name type="common">Brown rot fungus</name>
    <dbReference type="NCBI Taxonomy" id="670483"/>
    <lineage>
        <taxon>Eukaryota</taxon>
        <taxon>Fungi</taxon>
        <taxon>Dikarya</taxon>
        <taxon>Basidiomycota</taxon>
        <taxon>Agaricomycotina</taxon>
        <taxon>Agaricomycetes</taxon>
        <taxon>Gloeophyllales</taxon>
        <taxon>Gloeophyllaceae</taxon>
        <taxon>Gloeophyllum</taxon>
    </lineage>
</organism>
<dbReference type="InterPro" id="IPR017853">
    <property type="entry name" value="GH"/>
</dbReference>
<feature type="domain" description="GH18" evidence="10">
    <location>
        <begin position="31"/>
        <end position="412"/>
    </location>
</feature>
<dbReference type="OMA" id="YTETTWI"/>
<dbReference type="InterPro" id="IPR011583">
    <property type="entry name" value="Chitinase_II/V-like_cat"/>
</dbReference>
<keyword evidence="5 7" id="KW-0326">Glycosidase</keyword>
<evidence type="ECO:0000256" key="1">
    <source>
        <dbReference type="ARBA" id="ARBA00000822"/>
    </source>
</evidence>
<dbReference type="InterPro" id="IPR029070">
    <property type="entry name" value="Chitinase_insertion_sf"/>
</dbReference>
<dbReference type="HOGENOM" id="CLU_002833_6_1_1"/>
<dbReference type="PROSITE" id="PS01095">
    <property type="entry name" value="GH18_1"/>
    <property type="match status" value="1"/>
</dbReference>
<evidence type="ECO:0000256" key="7">
    <source>
        <dbReference type="RuleBase" id="RU000489"/>
    </source>
</evidence>
<dbReference type="SUPFAM" id="SSF54556">
    <property type="entry name" value="Chitinase insertion domain"/>
    <property type="match status" value="1"/>
</dbReference>
<protein>
    <submittedName>
        <fullName evidence="11">Chitinase</fullName>
    </submittedName>
</protein>
<dbReference type="GO" id="GO:0005576">
    <property type="term" value="C:extracellular region"/>
    <property type="evidence" value="ECO:0007669"/>
    <property type="project" value="TreeGrafter"/>
</dbReference>
<dbReference type="GeneID" id="19308372"/>
<dbReference type="GO" id="GO:0008061">
    <property type="term" value="F:chitin binding"/>
    <property type="evidence" value="ECO:0007669"/>
    <property type="project" value="InterPro"/>
</dbReference>
<dbReference type="Gene3D" id="3.10.50.10">
    <property type="match status" value="1"/>
</dbReference>
<dbReference type="AlphaFoldDB" id="S7RR78"/>
<keyword evidence="3" id="KW-0146">Chitin degradation</keyword>
<dbReference type="KEGG" id="gtr:GLOTRDRAFT_73687"/>
<dbReference type="Pfam" id="PF00704">
    <property type="entry name" value="Glyco_hydro_18"/>
    <property type="match status" value="1"/>
</dbReference>
<dbReference type="Proteomes" id="UP000030669">
    <property type="component" value="Unassembled WGS sequence"/>
</dbReference>